<organism evidence="2 3">
    <name type="scientific">Postia placenta MAD-698-R-SB12</name>
    <dbReference type="NCBI Taxonomy" id="670580"/>
    <lineage>
        <taxon>Eukaryota</taxon>
        <taxon>Fungi</taxon>
        <taxon>Dikarya</taxon>
        <taxon>Basidiomycota</taxon>
        <taxon>Agaricomycotina</taxon>
        <taxon>Agaricomycetes</taxon>
        <taxon>Polyporales</taxon>
        <taxon>Adustoporiaceae</taxon>
        <taxon>Rhodonia</taxon>
    </lineage>
</organism>
<dbReference type="Gene3D" id="2.30.30.140">
    <property type="match status" value="1"/>
</dbReference>
<dbReference type="GeneID" id="36328490"/>
<accession>A0A1X6NH90</accession>
<evidence type="ECO:0000313" key="3">
    <source>
        <dbReference type="Proteomes" id="UP000194127"/>
    </source>
</evidence>
<feature type="domain" description="Tudor-knot" evidence="1">
    <location>
        <begin position="10"/>
        <end position="53"/>
    </location>
</feature>
<evidence type="ECO:0000259" key="1">
    <source>
        <dbReference type="Pfam" id="PF11717"/>
    </source>
</evidence>
<sequence length="54" mass="6392">PPMDNESNKEIFIVSKDGIDQHAHILERRAQEVYVHYVNMDKRLDEWIPTSAVR</sequence>
<dbReference type="AlphaFoldDB" id="A0A1X6NH90"/>
<proteinExistence type="predicted"/>
<evidence type="ECO:0000313" key="2">
    <source>
        <dbReference type="EMBL" id="OSX67997.1"/>
    </source>
</evidence>
<dbReference type="OrthoDB" id="787137at2759"/>
<feature type="non-terminal residue" evidence="2">
    <location>
        <position position="54"/>
    </location>
</feature>
<name>A0A1X6NH90_9APHY</name>
<reference evidence="2 3" key="1">
    <citation type="submission" date="2017-04" db="EMBL/GenBank/DDBJ databases">
        <title>Genome Sequence of the Model Brown-Rot Fungus Postia placenta SB12.</title>
        <authorList>
            <consortium name="DOE Joint Genome Institute"/>
            <person name="Gaskell J."/>
            <person name="Kersten P."/>
            <person name="Larrondo L.F."/>
            <person name="Canessa P."/>
            <person name="Martinez D."/>
            <person name="Hibbett D."/>
            <person name="Schmoll M."/>
            <person name="Kubicek C.P."/>
            <person name="Martinez A.T."/>
            <person name="Yadav J."/>
            <person name="Master E."/>
            <person name="Magnuson J.K."/>
            <person name="James T."/>
            <person name="Yaver D."/>
            <person name="Berka R."/>
            <person name="Labutti K."/>
            <person name="Lipzen A."/>
            <person name="Aerts A."/>
            <person name="Barry K."/>
            <person name="Henrissat B."/>
            <person name="Blanchette R."/>
            <person name="Grigoriev I."/>
            <person name="Cullen D."/>
        </authorList>
    </citation>
    <scope>NUCLEOTIDE SEQUENCE [LARGE SCALE GENOMIC DNA]</scope>
    <source>
        <strain evidence="2 3">MAD-698-R-SB12</strain>
    </source>
</reference>
<dbReference type="RefSeq" id="XP_024344791.1">
    <property type="nucleotide sequence ID" value="XM_024483541.1"/>
</dbReference>
<protein>
    <recommendedName>
        <fullName evidence="1">Tudor-knot domain-containing protein</fullName>
    </recommendedName>
</protein>
<dbReference type="STRING" id="670580.A0A1X6NH90"/>
<feature type="non-terminal residue" evidence="2">
    <location>
        <position position="1"/>
    </location>
</feature>
<dbReference type="SUPFAM" id="SSF54160">
    <property type="entry name" value="Chromo domain-like"/>
    <property type="match status" value="1"/>
</dbReference>
<dbReference type="InterPro" id="IPR016197">
    <property type="entry name" value="Chromo-like_dom_sf"/>
</dbReference>
<gene>
    <name evidence="2" type="ORF">POSPLADRAFT_1123852</name>
</gene>
<dbReference type="Pfam" id="PF11717">
    <property type="entry name" value="Tudor-knot"/>
    <property type="match status" value="1"/>
</dbReference>
<dbReference type="InterPro" id="IPR025995">
    <property type="entry name" value="Tudor-knot"/>
</dbReference>
<dbReference type="Proteomes" id="UP000194127">
    <property type="component" value="Unassembled WGS sequence"/>
</dbReference>
<keyword evidence="3" id="KW-1185">Reference proteome</keyword>
<dbReference type="EMBL" id="KZ110591">
    <property type="protein sequence ID" value="OSX67997.1"/>
    <property type="molecule type" value="Genomic_DNA"/>
</dbReference>